<sequence>TRIAEEERIKREHAEYISRIEMLVTINPRPRPTVNANTNVESIPSSFILIQDNDSHTEEIDIVTNTDDVLPPRVENDDDSDGEIDVVEELYVDNSIFNFANKLSDNEASNFDNPSFPRPPPEPPDAEFNFKPYSKEEIPVVMNEKDEFDVSNDENYDYFPFMFVIRIVLPYLICSKMFISFVFAESEDTIFDPGISV</sequence>
<proteinExistence type="predicted"/>
<feature type="non-terminal residue" evidence="1">
    <location>
        <position position="1"/>
    </location>
</feature>
<name>A0A699TW80_TANCI</name>
<evidence type="ECO:0000313" key="1">
    <source>
        <dbReference type="EMBL" id="GFD14120.1"/>
    </source>
</evidence>
<organism evidence="1">
    <name type="scientific">Tanacetum cinerariifolium</name>
    <name type="common">Dalmatian daisy</name>
    <name type="synonym">Chrysanthemum cinerariifolium</name>
    <dbReference type="NCBI Taxonomy" id="118510"/>
    <lineage>
        <taxon>Eukaryota</taxon>
        <taxon>Viridiplantae</taxon>
        <taxon>Streptophyta</taxon>
        <taxon>Embryophyta</taxon>
        <taxon>Tracheophyta</taxon>
        <taxon>Spermatophyta</taxon>
        <taxon>Magnoliopsida</taxon>
        <taxon>eudicotyledons</taxon>
        <taxon>Gunneridae</taxon>
        <taxon>Pentapetalae</taxon>
        <taxon>asterids</taxon>
        <taxon>campanulids</taxon>
        <taxon>Asterales</taxon>
        <taxon>Asteraceae</taxon>
        <taxon>Asteroideae</taxon>
        <taxon>Anthemideae</taxon>
        <taxon>Anthemidinae</taxon>
        <taxon>Tanacetum</taxon>
    </lineage>
</organism>
<evidence type="ECO:0008006" key="2">
    <source>
        <dbReference type="Google" id="ProtNLM"/>
    </source>
</evidence>
<accession>A0A699TW80</accession>
<comment type="caution">
    <text evidence="1">The sequence shown here is derived from an EMBL/GenBank/DDBJ whole genome shotgun (WGS) entry which is preliminary data.</text>
</comment>
<protein>
    <recommendedName>
        <fullName evidence="2">Reverse transcriptase domain-containing protein</fullName>
    </recommendedName>
</protein>
<dbReference type="AlphaFoldDB" id="A0A699TW80"/>
<reference evidence="1" key="1">
    <citation type="journal article" date="2019" name="Sci. Rep.">
        <title>Draft genome of Tanacetum cinerariifolium, the natural source of mosquito coil.</title>
        <authorList>
            <person name="Yamashiro T."/>
            <person name="Shiraishi A."/>
            <person name="Satake H."/>
            <person name="Nakayama K."/>
        </authorList>
    </citation>
    <scope>NUCLEOTIDE SEQUENCE</scope>
</reference>
<dbReference type="EMBL" id="BKCJ011277242">
    <property type="protein sequence ID" value="GFD14120.1"/>
    <property type="molecule type" value="Genomic_DNA"/>
</dbReference>
<gene>
    <name evidence="1" type="ORF">Tci_886089</name>
</gene>